<dbReference type="Proteomes" id="UP000246740">
    <property type="component" value="Unassembled WGS sequence"/>
</dbReference>
<name>A0A317XZ25_9BASI</name>
<dbReference type="EMBL" id="KZ819188">
    <property type="protein sequence ID" value="PWZ02599.1"/>
    <property type="molecule type" value="Genomic_DNA"/>
</dbReference>
<protein>
    <submittedName>
        <fullName evidence="1">Uncharacterized protein</fullName>
    </submittedName>
</protein>
<evidence type="ECO:0000313" key="1">
    <source>
        <dbReference type="EMBL" id="PWZ02599.1"/>
    </source>
</evidence>
<proteinExistence type="predicted"/>
<evidence type="ECO:0000313" key="2">
    <source>
        <dbReference type="Proteomes" id="UP000246740"/>
    </source>
</evidence>
<organism evidence="1 2">
    <name type="scientific">Testicularia cyperi</name>
    <dbReference type="NCBI Taxonomy" id="1882483"/>
    <lineage>
        <taxon>Eukaryota</taxon>
        <taxon>Fungi</taxon>
        <taxon>Dikarya</taxon>
        <taxon>Basidiomycota</taxon>
        <taxon>Ustilaginomycotina</taxon>
        <taxon>Ustilaginomycetes</taxon>
        <taxon>Ustilaginales</taxon>
        <taxon>Anthracoideaceae</taxon>
        <taxon>Testicularia</taxon>
    </lineage>
</organism>
<dbReference type="InParanoid" id="A0A317XZ25"/>
<reference evidence="1 2" key="1">
    <citation type="journal article" date="2018" name="Mol. Biol. Evol.">
        <title>Broad Genomic Sampling Reveals a Smut Pathogenic Ancestry of the Fungal Clade Ustilaginomycotina.</title>
        <authorList>
            <person name="Kijpornyongpan T."/>
            <person name="Mondo S.J."/>
            <person name="Barry K."/>
            <person name="Sandor L."/>
            <person name="Lee J."/>
            <person name="Lipzen A."/>
            <person name="Pangilinan J."/>
            <person name="LaButti K."/>
            <person name="Hainaut M."/>
            <person name="Henrissat B."/>
            <person name="Grigoriev I.V."/>
            <person name="Spatafora J.W."/>
            <person name="Aime M.C."/>
        </authorList>
    </citation>
    <scope>NUCLEOTIDE SEQUENCE [LARGE SCALE GENOMIC DNA]</scope>
    <source>
        <strain evidence="1 2">MCA 3645</strain>
    </source>
</reference>
<sequence length="231" mass="24836">MTFAPGRLRWEASTFGCLSASDFSSLGTFALFLSRILCCVAPSPPPPPPPRSVSAGLSFFCTAIKFTGLTLRRSNSCPGPCSLHRQLTALLLYLRYSYCSPCRAQKNPSFPWLSELPVSRGPSLRPALSALLAVVRVQRADVVWQTCCFPLGQSDACMHYSFRLVCPLLLSMCVSAFSCPTSGIHGPGTELFCADALPVHGPQQSSSFVPALGGAKRCQVRLHLSDCMSGV</sequence>
<gene>
    <name evidence="1" type="ORF">BCV70DRAFT_3172</name>
</gene>
<keyword evidence="2" id="KW-1185">Reference proteome</keyword>
<accession>A0A317XZ25</accession>
<dbReference type="AlphaFoldDB" id="A0A317XZ25"/>